<protein>
    <submittedName>
        <fullName evidence="4">Glycosyl hydrolase family 3 N terminal domain protein</fullName>
    </submittedName>
</protein>
<dbReference type="EMBL" id="AZEX01000012">
    <property type="protein sequence ID" value="KRL61685.1"/>
    <property type="molecule type" value="Genomic_DNA"/>
</dbReference>
<reference evidence="4 5" key="1">
    <citation type="journal article" date="2015" name="Genome Announc.">
        <title>Expanding the biotechnology potential of lactobacilli through comparative genomics of 213 strains and associated genera.</title>
        <authorList>
            <person name="Sun Z."/>
            <person name="Harris H.M."/>
            <person name="McCann A."/>
            <person name="Guo C."/>
            <person name="Argimon S."/>
            <person name="Zhang W."/>
            <person name="Yang X."/>
            <person name="Jeffery I.B."/>
            <person name="Cooney J.C."/>
            <person name="Kagawa T.F."/>
            <person name="Liu W."/>
            <person name="Song Y."/>
            <person name="Salvetti E."/>
            <person name="Wrobel A."/>
            <person name="Rasinkangas P."/>
            <person name="Parkhill J."/>
            <person name="Rea M.C."/>
            <person name="O'Sullivan O."/>
            <person name="Ritari J."/>
            <person name="Douillard F.P."/>
            <person name="Paul Ross R."/>
            <person name="Yang R."/>
            <person name="Briner A.E."/>
            <person name="Felis G.E."/>
            <person name="de Vos W.M."/>
            <person name="Barrangou R."/>
            <person name="Klaenhammer T.R."/>
            <person name="Caufield P.W."/>
            <person name="Cui Y."/>
            <person name="Zhang H."/>
            <person name="O'Toole P.W."/>
        </authorList>
    </citation>
    <scope>NUCLEOTIDE SEQUENCE [LARGE SCALE GENOMIC DNA]</scope>
    <source>
        <strain evidence="4 5">DSM 14340</strain>
    </source>
</reference>
<dbReference type="OrthoDB" id="9805821at2"/>
<dbReference type="InterPro" id="IPR001764">
    <property type="entry name" value="Glyco_hydro_3_N"/>
</dbReference>
<dbReference type="InterPro" id="IPR013783">
    <property type="entry name" value="Ig-like_fold"/>
</dbReference>
<dbReference type="PRINTS" id="PR00133">
    <property type="entry name" value="GLHYDRLASE3"/>
</dbReference>
<evidence type="ECO:0000313" key="5">
    <source>
        <dbReference type="Proteomes" id="UP000051264"/>
    </source>
</evidence>
<feature type="domain" description="Glycoside hydrolase family 3 N-terminal" evidence="2">
    <location>
        <begin position="25"/>
        <end position="368"/>
    </location>
</feature>
<keyword evidence="1 4" id="KW-0378">Hydrolase</keyword>
<dbReference type="SUPFAM" id="SSF52279">
    <property type="entry name" value="Beta-D-glucan exohydrolase, C-terminal domain"/>
    <property type="match status" value="1"/>
</dbReference>
<dbReference type="InterPro" id="IPR051915">
    <property type="entry name" value="Cellulose_Degrad_GH3"/>
</dbReference>
<dbReference type="RefSeq" id="WP_025083422.1">
    <property type="nucleotide sequence ID" value="NZ_AZEX01000012.1"/>
</dbReference>
<dbReference type="InterPro" id="IPR036962">
    <property type="entry name" value="Glyco_hydro_3_N_sf"/>
</dbReference>
<dbReference type="GO" id="GO:0009251">
    <property type="term" value="P:glucan catabolic process"/>
    <property type="evidence" value="ECO:0007669"/>
    <property type="project" value="TreeGrafter"/>
</dbReference>
<dbReference type="InterPro" id="IPR017853">
    <property type="entry name" value="GH"/>
</dbReference>
<name>A0A0R1S5K0_9LACO</name>
<dbReference type="InterPro" id="IPR036881">
    <property type="entry name" value="Glyco_hydro_3_C_sf"/>
</dbReference>
<evidence type="ECO:0000259" key="2">
    <source>
        <dbReference type="Pfam" id="PF00933"/>
    </source>
</evidence>
<dbReference type="Gene3D" id="3.40.50.1700">
    <property type="entry name" value="Glycoside hydrolase family 3 C-terminal domain"/>
    <property type="match status" value="1"/>
</dbReference>
<dbReference type="Gene3D" id="2.60.40.10">
    <property type="entry name" value="Immunoglobulins"/>
    <property type="match status" value="1"/>
</dbReference>
<sequence>MQYPYQDTKLTIRQRVTDLLSRMSTQEKIGQVNQNRYGWETFADEKREQLTDDFKQHVAWGGGLGALYGLFRADPWSKVNFENGVAAQDSWRVANRVQKYVIEQSRWGIPTLIVEECPHGHQGLDGISYPTNIGRGNAFNTTLMKQSAQLMAQELALKGVNLALVSTLDLVKDPRWGRSEECFGEDPILAARMSQAVVDGFQGDLIQSNHSFWDQPVNLATEKPIGVVLKHCIAQGEALGGHNSGTVTLGNREYSDIYQPLLQSVQNAAGVMAAYNDVDGVPCHINQDLLTKQLREQVGFQGIVMADGTALDRLSDVFETQPQAAAAALTAGVDLSLWDQTYMQLDQALAQDLVSESLLDRAAGRVLALKFLLGLFERPYLTDPASELAEVLQQADTLNLQVAQESMTLLKNNGLLPLTQAKQKIAVIGPNANDVYHLLGDYTAAQSPTRLTATIYQQIKHTFKNAEVVYAQGCEVRQTEQQTELIDQAIAVAQEADVIVLALGGSSARNFEMQFLKNGAVSSKGINMDSGENVDVADLTLGGQQLTLLKRLSQLKKPIVSVLIQGRPYDLTEVTALSDAVLVGWFPGQQGGQAIANTLSGLNNPSGKLSLSYPRNTQQLPVYYYQRDAAKQDDYYDQSGGPLYPFGAGISYSQFDYSDLQVKTDVDKLIVTVKVKNNGQYAGQESTLLFVKLTGGFVIQRLKLLKDFQKNGFEPDEQKTVTFILPNEVFKYMDMDQAVKTAQRVTIMIADLKVEVPLSI</sequence>
<evidence type="ECO:0000259" key="3">
    <source>
        <dbReference type="Pfam" id="PF01915"/>
    </source>
</evidence>
<accession>A0A0R1S5K0</accession>
<dbReference type="Proteomes" id="UP000051264">
    <property type="component" value="Unassembled WGS sequence"/>
</dbReference>
<dbReference type="PANTHER" id="PTHR30620:SF123">
    <property type="entry name" value="BETA-XYLOSIDASE"/>
    <property type="match status" value="1"/>
</dbReference>
<dbReference type="AlphaFoldDB" id="A0A0R1S5K0"/>
<dbReference type="PANTHER" id="PTHR30620">
    <property type="entry name" value="PERIPLASMIC BETA-GLUCOSIDASE-RELATED"/>
    <property type="match status" value="1"/>
</dbReference>
<dbReference type="eggNOG" id="COG1472">
    <property type="taxonomic scope" value="Bacteria"/>
</dbReference>
<dbReference type="Gene3D" id="3.20.20.300">
    <property type="entry name" value="Glycoside hydrolase, family 3, N-terminal domain"/>
    <property type="match status" value="1"/>
</dbReference>
<dbReference type="GO" id="GO:0008422">
    <property type="term" value="F:beta-glucosidase activity"/>
    <property type="evidence" value="ECO:0007669"/>
    <property type="project" value="TreeGrafter"/>
</dbReference>
<evidence type="ECO:0000313" key="4">
    <source>
        <dbReference type="EMBL" id="KRL61685.1"/>
    </source>
</evidence>
<dbReference type="SUPFAM" id="SSF51445">
    <property type="entry name" value="(Trans)glycosidases"/>
    <property type="match status" value="1"/>
</dbReference>
<dbReference type="PATRIC" id="fig|1423747.3.peg.451"/>
<proteinExistence type="predicted"/>
<dbReference type="InterPro" id="IPR002772">
    <property type="entry name" value="Glyco_hydro_3_C"/>
</dbReference>
<evidence type="ECO:0000256" key="1">
    <source>
        <dbReference type="ARBA" id="ARBA00022801"/>
    </source>
</evidence>
<dbReference type="Pfam" id="PF01915">
    <property type="entry name" value="Glyco_hydro_3_C"/>
    <property type="match status" value="1"/>
</dbReference>
<comment type="caution">
    <text evidence="4">The sequence shown here is derived from an EMBL/GenBank/DDBJ whole genome shotgun (WGS) entry which is preliminary data.</text>
</comment>
<gene>
    <name evidence="4" type="ORF">FC69_GL000443</name>
</gene>
<organism evidence="4 5">
    <name type="scientific">Latilactobacillus fuchuensis DSM 14340 = JCM 11249</name>
    <dbReference type="NCBI Taxonomy" id="1423747"/>
    <lineage>
        <taxon>Bacteria</taxon>
        <taxon>Bacillati</taxon>
        <taxon>Bacillota</taxon>
        <taxon>Bacilli</taxon>
        <taxon>Lactobacillales</taxon>
        <taxon>Lactobacillaceae</taxon>
        <taxon>Latilactobacillus</taxon>
    </lineage>
</organism>
<feature type="domain" description="Glycoside hydrolase family 3 C-terminal" evidence="3">
    <location>
        <begin position="407"/>
        <end position="652"/>
    </location>
</feature>
<dbReference type="STRING" id="1423747.FC69_GL000443"/>
<dbReference type="Pfam" id="PF00933">
    <property type="entry name" value="Glyco_hydro_3"/>
    <property type="match status" value="1"/>
</dbReference>